<gene>
    <name evidence="1" type="ORF">FEN17_08665</name>
</gene>
<dbReference type="RefSeq" id="WP_138364866.1">
    <property type="nucleotide sequence ID" value="NZ_VCEJ01000002.1"/>
</dbReference>
<dbReference type="Pfam" id="PF22014">
    <property type="entry name" value="DUF6932"/>
    <property type="match status" value="1"/>
</dbReference>
<comment type="caution">
    <text evidence="1">The sequence shown here is derived from an EMBL/GenBank/DDBJ whole genome shotgun (WGS) entry which is preliminary data.</text>
</comment>
<name>A0A5R9L5N4_9BACT</name>
<organism evidence="1 2">
    <name type="scientific">Dyadobacter luticola</name>
    <dbReference type="NCBI Taxonomy" id="1979387"/>
    <lineage>
        <taxon>Bacteria</taxon>
        <taxon>Pseudomonadati</taxon>
        <taxon>Bacteroidota</taxon>
        <taxon>Cytophagia</taxon>
        <taxon>Cytophagales</taxon>
        <taxon>Spirosomataceae</taxon>
        <taxon>Dyadobacter</taxon>
    </lineage>
</organism>
<dbReference type="AlphaFoldDB" id="A0A5R9L5N4"/>
<dbReference type="OrthoDB" id="2617999at2"/>
<protein>
    <submittedName>
        <fullName evidence="1">Uncharacterized protein</fullName>
    </submittedName>
</protein>
<proteinExistence type="predicted"/>
<sequence length="153" mass="18252">MKFDIFGNLKPYQIIKSDLKTFEKTFVAPFSESKTRKVLLKNFKNYLSDLENVAGSGFYQWIDGSFITNKLNPNDIDFVTFIDWKVFEKNEKGIDRLRQLRYQKELGMDGYFVAVYPENHKKNILYQADRFQWQFQFGKSRTDKQKGIIQIDF</sequence>
<evidence type="ECO:0000313" key="1">
    <source>
        <dbReference type="EMBL" id="TLV03657.1"/>
    </source>
</evidence>
<evidence type="ECO:0000313" key="2">
    <source>
        <dbReference type="Proteomes" id="UP000306402"/>
    </source>
</evidence>
<dbReference type="Proteomes" id="UP000306402">
    <property type="component" value="Unassembled WGS sequence"/>
</dbReference>
<accession>A0A5R9L5N4</accession>
<dbReference type="EMBL" id="VCEJ01000002">
    <property type="protein sequence ID" value="TLV03657.1"/>
    <property type="molecule type" value="Genomic_DNA"/>
</dbReference>
<reference evidence="1 2" key="1">
    <citation type="submission" date="2019-05" db="EMBL/GenBank/DDBJ databases">
        <authorList>
            <person name="Qu J.-H."/>
        </authorList>
    </citation>
    <scope>NUCLEOTIDE SEQUENCE [LARGE SCALE GENOMIC DNA]</scope>
    <source>
        <strain evidence="1 2">T17</strain>
    </source>
</reference>
<dbReference type="InterPro" id="IPR053860">
    <property type="entry name" value="DUF6932"/>
</dbReference>
<keyword evidence="2" id="KW-1185">Reference proteome</keyword>